<feature type="region of interest" description="Disordered" evidence="1">
    <location>
        <begin position="54"/>
        <end position="169"/>
    </location>
</feature>
<reference evidence="4" key="1">
    <citation type="submission" date="2023-11" db="EMBL/GenBank/DDBJ databases">
        <title>MicrobeMod: A computational toolkit for identifying prokaryotic methylation and restriction-modification with nanopore sequencing.</title>
        <authorList>
            <person name="Crits-Christoph A."/>
            <person name="Kang S.C."/>
            <person name="Lee H."/>
            <person name="Ostrov N."/>
        </authorList>
    </citation>
    <scope>NUCLEOTIDE SEQUENCE</scope>
    <source>
        <strain evidence="4">ATCC 51242</strain>
    </source>
</reference>
<feature type="compositionally biased region" description="Acidic residues" evidence="1">
    <location>
        <begin position="138"/>
        <end position="147"/>
    </location>
</feature>
<keyword evidence="2" id="KW-0812">Transmembrane</keyword>
<feature type="signal peptide" evidence="3">
    <location>
        <begin position="1"/>
        <end position="36"/>
    </location>
</feature>
<accession>A0AB35T5M5</accession>
<protein>
    <recommendedName>
        <fullName evidence="6">TrbL/VirB6 plasmid conjugal transfer protein</fullName>
    </recommendedName>
</protein>
<evidence type="ECO:0000256" key="3">
    <source>
        <dbReference type="SAM" id="SignalP"/>
    </source>
</evidence>
<keyword evidence="2" id="KW-0472">Membrane</keyword>
<feature type="transmembrane region" description="Helical" evidence="2">
    <location>
        <begin position="260"/>
        <end position="281"/>
    </location>
</feature>
<gene>
    <name evidence="4" type="ORF">SIL72_14220</name>
</gene>
<organism evidence="4 5">
    <name type="scientific">Rubrobacter radiotolerans</name>
    <name type="common">Arthrobacter radiotolerans</name>
    <dbReference type="NCBI Taxonomy" id="42256"/>
    <lineage>
        <taxon>Bacteria</taxon>
        <taxon>Bacillati</taxon>
        <taxon>Actinomycetota</taxon>
        <taxon>Rubrobacteria</taxon>
        <taxon>Rubrobacterales</taxon>
        <taxon>Rubrobacteraceae</taxon>
        <taxon>Rubrobacter</taxon>
    </lineage>
</organism>
<dbReference type="RefSeq" id="WP_084362622.1">
    <property type="nucleotide sequence ID" value="NZ_JAWXXX010000001.1"/>
</dbReference>
<proteinExistence type="predicted"/>
<keyword evidence="2" id="KW-1133">Transmembrane helix</keyword>
<name>A0AB35T5M5_RUBRA</name>
<evidence type="ECO:0000256" key="2">
    <source>
        <dbReference type="SAM" id="Phobius"/>
    </source>
</evidence>
<feature type="transmembrane region" description="Helical" evidence="2">
    <location>
        <begin position="352"/>
        <end position="374"/>
    </location>
</feature>
<feature type="compositionally biased region" description="Basic and acidic residues" evidence="1">
    <location>
        <begin position="554"/>
        <end position="572"/>
    </location>
</feature>
<keyword evidence="3" id="KW-0732">Signal</keyword>
<feature type="compositionally biased region" description="Acidic residues" evidence="1">
    <location>
        <begin position="101"/>
        <end position="117"/>
    </location>
</feature>
<evidence type="ECO:0000256" key="1">
    <source>
        <dbReference type="SAM" id="MobiDB-lite"/>
    </source>
</evidence>
<feature type="transmembrane region" description="Helical" evidence="2">
    <location>
        <begin position="418"/>
        <end position="440"/>
    </location>
</feature>
<dbReference type="AlphaFoldDB" id="A0AB35T5M5"/>
<evidence type="ECO:0000313" key="5">
    <source>
        <dbReference type="Proteomes" id="UP001281130"/>
    </source>
</evidence>
<feature type="transmembrane region" description="Helical" evidence="2">
    <location>
        <begin position="324"/>
        <end position="345"/>
    </location>
</feature>
<feature type="chain" id="PRO_5044191929" description="TrbL/VirB6 plasmid conjugal transfer protein" evidence="3">
    <location>
        <begin position="37"/>
        <end position="591"/>
    </location>
</feature>
<comment type="caution">
    <text evidence="4">The sequence shown here is derived from an EMBL/GenBank/DDBJ whole genome shotgun (WGS) entry which is preliminary data.</text>
</comment>
<dbReference type="EMBL" id="JAWXXX010000001">
    <property type="protein sequence ID" value="MDX5895179.1"/>
    <property type="molecule type" value="Genomic_DNA"/>
</dbReference>
<evidence type="ECO:0000313" key="4">
    <source>
        <dbReference type="EMBL" id="MDX5895179.1"/>
    </source>
</evidence>
<dbReference type="Proteomes" id="UP001281130">
    <property type="component" value="Unassembled WGS sequence"/>
</dbReference>
<feature type="transmembrane region" description="Helical" evidence="2">
    <location>
        <begin position="236"/>
        <end position="253"/>
    </location>
</feature>
<sequence>MDSPVARPRHAVRIARSLIACTILLVMLVFIPSASAATPADEACRTWYGEQMPEEQAREDNEAQVSNDVDGDGCIGVFSAEDSDGPAADALESGGVGDQSDGSDETTLEEGSDEEPDCAAKFEAEDAEEQLREREEDAQFGVDEDGDGCIAGESAEDATSLTGSPTDAPETVADAGGLGGMVLGFFTDILNWLWDNTFGFALEAMSEAFETSVLALPDLQGRSDLIGLYTQGVEKLRPAILVGILLLGILLMVRGDSYDLAYAGFHGLPKLLSVGMAMAFLPQFMGEFADITAGISGAFFPSGGNVDSAGRELFKAAIENQVSIANVFNVVLIVAAVWVGGLVLIVSLLKNILYVILFIAGPFALIASLVPGLSSLAGSWFRGVLACAAIPALWSIELGIGTLVVRSPEAIFGDQADALGFISSGAVVSIGAIVTMWIMYKTPFKVVEWAFNVQLPGRGGLGGLAKAATTLAVMVPAKTAIATAVKGAMSGSSAGGRIAGAATSSGARDTGKDSDTSVGGKGRNEILKTQRSRHQMQQARRAENVSRNTLKYLKQRDDGDESRERFMQRQVRDAGTSGMGERNQDNSVQRT</sequence>
<feature type="region of interest" description="Disordered" evidence="1">
    <location>
        <begin position="490"/>
        <end position="591"/>
    </location>
</feature>
<feature type="compositionally biased region" description="Basic and acidic residues" evidence="1">
    <location>
        <begin position="118"/>
        <end position="137"/>
    </location>
</feature>
<evidence type="ECO:0008006" key="6">
    <source>
        <dbReference type="Google" id="ProtNLM"/>
    </source>
</evidence>
<feature type="transmembrane region" description="Helical" evidence="2">
    <location>
        <begin position="380"/>
        <end position="406"/>
    </location>
</feature>